<accession>A0A2N5X2E3</accession>
<dbReference type="AlphaFoldDB" id="A0A2N5X2E3"/>
<dbReference type="EMBL" id="PKUS01000012">
    <property type="protein sequence ID" value="PLW68659.1"/>
    <property type="molecule type" value="Genomic_DNA"/>
</dbReference>
<dbReference type="RefSeq" id="WP_075999117.1">
    <property type="nucleotide sequence ID" value="NZ_PKUS01000012.1"/>
</dbReference>
<gene>
    <name evidence="1" type="ORF">C0039_11650</name>
</gene>
<name>A0A2N5X2E3_9GAMM</name>
<dbReference type="OrthoDB" id="3721973at2"/>
<dbReference type="Proteomes" id="UP000235005">
    <property type="component" value="Unassembled WGS sequence"/>
</dbReference>
<sequence length="352" mass="39582">MKIEEYDIVGYKIISPLHLATLMAYASLFRQTEARLKVLVIVSKGPWAKNILRRPDRTRGNMDITFVDEADFELNKSPLWPLYLLLKPLVTLLSKLSGRNTKPLCSPTMASVMFTVGSWRRMLRYKPVILDEGIGSFNLSHSFRQEAERQASNQITRKILAWVYAKIWNHLTALGGERVSLFSFIEGTPSINQDIAERYRATFLENYSLGKASVDLQPNTVLILTQPFSEMGICSEREMLDALKSMKEQIEEMGAQPAIKTHPAETSGKYDHLGIEQLTYAGPAEDLFAAKTQSIKEVWGFSSTSLITGSALFGLRCRRIDLDRPGASIRLFKGEALALFLHYTEPVSLKGA</sequence>
<proteinExistence type="predicted"/>
<reference evidence="1 2" key="1">
    <citation type="submission" date="2018-01" db="EMBL/GenBank/DDBJ databases">
        <title>The draft genome sequence of Halioglobus lutimaris HF004.</title>
        <authorList>
            <person name="Du Z.-J."/>
            <person name="Shi M.-J."/>
        </authorList>
    </citation>
    <scope>NUCLEOTIDE SEQUENCE [LARGE SCALE GENOMIC DNA]</scope>
    <source>
        <strain evidence="1 2">HF004</strain>
    </source>
</reference>
<organism evidence="1 2">
    <name type="scientific">Pseudohalioglobus lutimaris</name>
    <dbReference type="NCBI Taxonomy" id="1737061"/>
    <lineage>
        <taxon>Bacteria</taxon>
        <taxon>Pseudomonadati</taxon>
        <taxon>Pseudomonadota</taxon>
        <taxon>Gammaproteobacteria</taxon>
        <taxon>Cellvibrionales</taxon>
        <taxon>Halieaceae</taxon>
        <taxon>Pseudohalioglobus</taxon>
    </lineage>
</organism>
<dbReference type="Pfam" id="PF07388">
    <property type="entry name" value="A-2_8-polyST"/>
    <property type="match status" value="1"/>
</dbReference>
<comment type="caution">
    <text evidence="1">The sequence shown here is derived from an EMBL/GenBank/DDBJ whole genome shotgun (WGS) entry which is preliminary data.</text>
</comment>
<protein>
    <submittedName>
        <fullName evidence="1">Uncharacterized protein</fullName>
    </submittedName>
</protein>
<dbReference type="InterPro" id="IPR010866">
    <property type="entry name" value="A-2_8-polyST"/>
</dbReference>
<keyword evidence="2" id="KW-1185">Reference proteome</keyword>
<evidence type="ECO:0000313" key="1">
    <source>
        <dbReference type="EMBL" id="PLW68659.1"/>
    </source>
</evidence>
<evidence type="ECO:0000313" key="2">
    <source>
        <dbReference type="Proteomes" id="UP000235005"/>
    </source>
</evidence>